<feature type="region of interest" description="Disordered" evidence="1">
    <location>
        <begin position="1"/>
        <end position="40"/>
    </location>
</feature>
<evidence type="ECO:0000313" key="3">
    <source>
        <dbReference type="RefSeq" id="XP_006811107.1"/>
    </source>
</evidence>
<dbReference type="GeneID" id="102802441"/>
<dbReference type="Gene3D" id="1.25.40.10">
    <property type="entry name" value="Tetratricopeptide repeat domain"/>
    <property type="match status" value="1"/>
</dbReference>
<feature type="compositionally biased region" description="Polar residues" evidence="1">
    <location>
        <begin position="152"/>
        <end position="166"/>
    </location>
</feature>
<reference evidence="3" key="1">
    <citation type="submission" date="2025-08" db="UniProtKB">
        <authorList>
            <consortium name="RefSeq"/>
        </authorList>
    </citation>
    <scope>IDENTIFICATION</scope>
    <source>
        <tissue evidence="3">Testes</tissue>
    </source>
</reference>
<protein>
    <submittedName>
        <fullName evidence="3">Trafficking protein particle complex subunit 12-like</fullName>
    </submittedName>
</protein>
<dbReference type="SMART" id="SM00028">
    <property type="entry name" value="TPR"/>
    <property type="match status" value="2"/>
</dbReference>
<dbReference type="PANTHER" id="PTHR21581">
    <property type="entry name" value="D-ALANYL-D-ALANINE CARBOXYPEPTIDASE"/>
    <property type="match status" value="1"/>
</dbReference>
<feature type="region of interest" description="Disordered" evidence="1">
    <location>
        <begin position="72"/>
        <end position="233"/>
    </location>
</feature>
<gene>
    <name evidence="3" type="primary">LOC102802441</name>
</gene>
<feature type="compositionally biased region" description="Basic and acidic residues" evidence="1">
    <location>
        <begin position="168"/>
        <end position="178"/>
    </location>
</feature>
<dbReference type="SUPFAM" id="SSF48452">
    <property type="entry name" value="TPR-like"/>
    <property type="match status" value="1"/>
</dbReference>
<feature type="compositionally biased region" description="Acidic residues" evidence="1">
    <location>
        <begin position="183"/>
        <end position="193"/>
    </location>
</feature>
<dbReference type="InterPro" id="IPR019734">
    <property type="entry name" value="TPR_rpt"/>
</dbReference>
<accession>A0ABM0LTL6</accession>
<name>A0ABM0LTL6_SACKO</name>
<sequence length="837" mass="92526">MEADINEANVSINIESPSTDRGDDDGETANTGAIAGIGGAGSEISHNIDELDELTVATGHLDLGEFAGSEVDLTEPSEPQFEDAFPVETETEDSEQQRPQQLIDGFEAAISGDFNNLLTENERPQEFLDCVDNDDDNSDENDENKVTENIEEASNTVDDQQQSEATDQLEKEPPKSKESTSPVDEEQITEDSLDGACVSSQIKDVDTGDMQPVSQEKPDNSETNVSNEPELTTCSKVKKTISVEIPKRPDDGFEVQLVGSPGSSLLDHLKTTQDVDPPETNTADRSSDVGVRKFFTDEVIGTSDNIEGKNFFDSFTTGGLDSLGESSSSIGSRHSGSFSQVEIPSPKDNFHQVIPSTPPIDEVFSSIPAFPIPTSSHQPFHRSTSSEGDDPFAAAIKLSDVDRRYNAWIPPEATRQVLVARVTSPGAIIVDPNLLTMPAVLMEETQGDPVKELVHKFMGEQESNKRQVLTLDTVSQNEEGLQQLIAAGCYRSAIDLTARILDRYNQGIGALGKQSLNTPLTLQIWFTRISLMMKLRLFSAAEAEIESFGNLDRPDLFFEFYPDLYPGKRGSMVPFSFRVLHAEIPQYNSKAQETIDKLYYLHAIVTKIISNLESGLAEDGSGIELSDENRKASLNLWNSRLIRVLYSIGNCLVFMKDYNQASNVYKELMTKEVKNAVLLWSGIGRLHLQLGDVKSAEKCFKEVETIATSERDKCQVSMNKKLIYIKARELSSAHAAEGHSVTLFTNKRLPMSLCNFNATNNTAVCLLYIGKLKEGLKILESLVYSDPTRYQQEGVLFNLCTMYELESSKSMYKKQKLLDLVNQHKGDGFNVQCLKMI</sequence>
<keyword evidence="2" id="KW-1185">Reference proteome</keyword>
<proteinExistence type="predicted"/>
<dbReference type="PANTHER" id="PTHR21581:SF6">
    <property type="entry name" value="TRAFFICKING PROTEIN PARTICLE COMPLEX SUBUNIT 12"/>
    <property type="match status" value="1"/>
</dbReference>
<dbReference type="RefSeq" id="XP_006811107.1">
    <property type="nucleotide sequence ID" value="XM_006811044.1"/>
</dbReference>
<evidence type="ECO:0000256" key="1">
    <source>
        <dbReference type="SAM" id="MobiDB-lite"/>
    </source>
</evidence>
<evidence type="ECO:0000313" key="2">
    <source>
        <dbReference type="Proteomes" id="UP000694865"/>
    </source>
</evidence>
<feature type="compositionally biased region" description="Acidic residues" evidence="1">
    <location>
        <begin position="129"/>
        <end position="142"/>
    </location>
</feature>
<dbReference type="Pfam" id="PF13181">
    <property type="entry name" value="TPR_8"/>
    <property type="match status" value="1"/>
</dbReference>
<organism evidence="2 3">
    <name type="scientific">Saccoglossus kowalevskii</name>
    <name type="common">Acorn worm</name>
    <dbReference type="NCBI Taxonomy" id="10224"/>
    <lineage>
        <taxon>Eukaryota</taxon>
        <taxon>Metazoa</taxon>
        <taxon>Hemichordata</taxon>
        <taxon>Enteropneusta</taxon>
        <taxon>Harrimaniidae</taxon>
        <taxon>Saccoglossus</taxon>
    </lineage>
</organism>
<feature type="compositionally biased region" description="Polar residues" evidence="1">
    <location>
        <begin position="221"/>
        <end position="233"/>
    </location>
</feature>
<dbReference type="InterPro" id="IPR011990">
    <property type="entry name" value="TPR-like_helical_dom_sf"/>
</dbReference>
<feature type="compositionally biased region" description="Polar residues" evidence="1">
    <location>
        <begin position="8"/>
        <end position="19"/>
    </location>
</feature>
<dbReference type="Proteomes" id="UP000694865">
    <property type="component" value="Unplaced"/>
</dbReference>